<proteinExistence type="predicted"/>
<feature type="signal peptide" evidence="2">
    <location>
        <begin position="1"/>
        <end position="21"/>
    </location>
</feature>
<evidence type="ECO:0000256" key="2">
    <source>
        <dbReference type="SAM" id="SignalP"/>
    </source>
</evidence>
<keyword evidence="2" id="KW-0732">Signal</keyword>
<comment type="caution">
    <text evidence="3">The sequence shown here is derived from an EMBL/GenBank/DDBJ whole genome shotgun (WGS) entry which is preliminary data.</text>
</comment>
<dbReference type="AlphaFoldDB" id="A0A8J4TDQ1"/>
<organism evidence="3 4">
    <name type="scientific">Paragonimus heterotremus</name>
    <dbReference type="NCBI Taxonomy" id="100268"/>
    <lineage>
        <taxon>Eukaryota</taxon>
        <taxon>Metazoa</taxon>
        <taxon>Spiralia</taxon>
        <taxon>Lophotrochozoa</taxon>
        <taxon>Platyhelminthes</taxon>
        <taxon>Trematoda</taxon>
        <taxon>Digenea</taxon>
        <taxon>Plagiorchiida</taxon>
        <taxon>Troglotremata</taxon>
        <taxon>Troglotrematidae</taxon>
        <taxon>Paragonimus</taxon>
    </lineage>
</organism>
<evidence type="ECO:0000313" key="3">
    <source>
        <dbReference type="EMBL" id="KAF5404713.1"/>
    </source>
</evidence>
<keyword evidence="4" id="KW-1185">Reference proteome</keyword>
<gene>
    <name evidence="3" type="ORF">PHET_01706</name>
</gene>
<dbReference type="OrthoDB" id="6240472at2759"/>
<keyword evidence="1" id="KW-1133">Transmembrane helix</keyword>
<accession>A0A8J4TDQ1</accession>
<sequence>MVQMLWILFGFLASFIHVVSCGISDVGCPKKLTYLSSNFCVINLDDTNTFCSAAESCAGHGRNAPLLDQTYSFILYPIWTGVNQLLINRQTASDGWRDTNPDTPEYKTPSNFPWFDNQPIADRPYTYYDFQNEGFFGISASNSDDYGVFCEFGGLLPVTPTSVKFRTELPQSVSDLFQINPEFIGCYSSRIIKTTRLKCAFITFSSWIVTILLQVFPYSYYRCAQNHACRSVYYEKQTGQCVQVLYADSLLTEYHRKLGTNWVRFAKTTVVLKP</sequence>
<keyword evidence="1" id="KW-0472">Membrane</keyword>
<dbReference type="Proteomes" id="UP000748531">
    <property type="component" value="Unassembled WGS sequence"/>
</dbReference>
<feature type="chain" id="PRO_5035153721" description="C-type lectin domain-containing protein" evidence="2">
    <location>
        <begin position="22"/>
        <end position="274"/>
    </location>
</feature>
<dbReference type="EMBL" id="LUCH01000616">
    <property type="protein sequence ID" value="KAF5404713.1"/>
    <property type="molecule type" value="Genomic_DNA"/>
</dbReference>
<evidence type="ECO:0000256" key="1">
    <source>
        <dbReference type="SAM" id="Phobius"/>
    </source>
</evidence>
<evidence type="ECO:0008006" key="5">
    <source>
        <dbReference type="Google" id="ProtNLM"/>
    </source>
</evidence>
<protein>
    <recommendedName>
        <fullName evidence="5">C-type lectin domain-containing protein</fullName>
    </recommendedName>
</protein>
<reference evidence="3" key="1">
    <citation type="submission" date="2019-05" db="EMBL/GenBank/DDBJ databases">
        <title>Annotation for the trematode Paragonimus heterotremus.</title>
        <authorList>
            <person name="Choi Y.-J."/>
        </authorList>
    </citation>
    <scope>NUCLEOTIDE SEQUENCE</scope>
    <source>
        <strain evidence="3">LC</strain>
    </source>
</reference>
<dbReference type="InterPro" id="IPR016187">
    <property type="entry name" value="CTDL_fold"/>
</dbReference>
<feature type="transmembrane region" description="Helical" evidence="1">
    <location>
        <begin position="200"/>
        <end position="221"/>
    </location>
</feature>
<keyword evidence="1" id="KW-0812">Transmembrane</keyword>
<name>A0A8J4TDQ1_9TREM</name>
<evidence type="ECO:0000313" key="4">
    <source>
        <dbReference type="Proteomes" id="UP000748531"/>
    </source>
</evidence>
<dbReference type="SUPFAM" id="SSF56436">
    <property type="entry name" value="C-type lectin-like"/>
    <property type="match status" value="1"/>
</dbReference>